<dbReference type="SUPFAM" id="SSF51126">
    <property type="entry name" value="Pectin lyase-like"/>
    <property type="match status" value="1"/>
</dbReference>
<dbReference type="InterPro" id="IPR051551">
    <property type="entry name" value="Autotransporter_adhesion"/>
</dbReference>
<dbReference type="InterPro" id="IPR013425">
    <property type="entry name" value="Autotrns_rpt"/>
</dbReference>
<evidence type="ECO:0000256" key="2">
    <source>
        <dbReference type="ARBA" id="ARBA00022729"/>
    </source>
</evidence>
<evidence type="ECO:0000259" key="6">
    <source>
        <dbReference type="PROSITE" id="PS51208"/>
    </source>
</evidence>
<name>A0A1T0BAK5_9PAST</name>
<dbReference type="SUPFAM" id="SSF103515">
    <property type="entry name" value="Autotransporter"/>
    <property type="match status" value="1"/>
</dbReference>
<dbReference type="EMBL" id="MUYB01000004">
    <property type="protein sequence ID" value="OOS07157.1"/>
    <property type="molecule type" value="Genomic_DNA"/>
</dbReference>
<evidence type="ECO:0000256" key="1">
    <source>
        <dbReference type="ARBA" id="ARBA00022670"/>
    </source>
</evidence>
<organism evidence="7 8">
    <name type="scientific">[Haemophilus] felis</name>
    <dbReference type="NCBI Taxonomy" id="123822"/>
    <lineage>
        <taxon>Bacteria</taxon>
        <taxon>Pseudomonadati</taxon>
        <taxon>Pseudomonadota</taxon>
        <taxon>Gammaproteobacteria</taxon>
        <taxon>Pasteurellales</taxon>
        <taxon>Pasteurellaceae</taxon>
    </lineage>
</organism>
<dbReference type="Pfam" id="PF00082">
    <property type="entry name" value="Peptidase_S8"/>
    <property type="match status" value="1"/>
</dbReference>
<dbReference type="Gene3D" id="2.40.128.130">
    <property type="entry name" value="Autotransporter beta-domain"/>
    <property type="match status" value="1"/>
</dbReference>
<dbReference type="InterPro" id="IPR023828">
    <property type="entry name" value="Peptidase_S8_Ser-AS"/>
</dbReference>
<evidence type="ECO:0000256" key="4">
    <source>
        <dbReference type="ARBA" id="ARBA00022825"/>
    </source>
</evidence>
<dbReference type="InterPro" id="IPR011050">
    <property type="entry name" value="Pectin_lyase_fold/virulence"/>
</dbReference>
<dbReference type="SUPFAM" id="SSF52743">
    <property type="entry name" value="Subtilisin-like"/>
    <property type="match status" value="1"/>
</dbReference>
<dbReference type="InterPro" id="IPR036852">
    <property type="entry name" value="Peptidase_S8/S53_dom_sf"/>
</dbReference>
<dbReference type="InterPro" id="IPR005546">
    <property type="entry name" value="Autotransporte_beta"/>
</dbReference>
<dbReference type="InterPro" id="IPR034061">
    <property type="entry name" value="Peptidases_S8_Autotransporter"/>
</dbReference>
<dbReference type="STRING" id="123822.B0188_01145"/>
<reference evidence="7 8" key="1">
    <citation type="submission" date="2017-02" db="EMBL/GenBank/DDBJ databases">
        <title>Draft genome sequence of Haemophilus felis CCUG 31170 type strain.</title>
        <authorList>
            <person name="Engstrom-Jakobsson H."/>
            <person name="Salva-Serra F."/>
            <person name="Thorell K."/>
            <person name="Gonzales-Siles L."/>
            <person name="Karlsson R."/>
            <person name="Boulund F."/>
            <person name="Engstrand L."/>
            <person name="Kristiansson E."/>
            <person name="Moore E."/>
        </authorList>
    </citation>
    <scope>NUCLEOTIDE SEQUENCE [LARGE SCALE GENOMIC DNA]</scope>
    <source>
        <strain evidence="7 8">CCUG 31170</strain>
    </source>
</reference>
<protein>
    <recommendedName>
        <fullName evidence="6">Autotransporter domain-containing protein</fullName>
    </recommendedName>
</protein>
<dbReference type="InterPro" id="IPR000209">
    <property type="entry name" value="Peptidase_S8/S53_dom"/>
</dbReference>
<dbReference type="PANTHER" id="PTHR35037:SF3">
    <property type="entry name" value="C-TERMINAL REGION OF AIDA-LIKE PROTEIN"/>
    <property type="match status" value="1"/>
</dbReference>
<dbReference type="PROSITE" id="PS51208">
    <property type="entry name" value="AUTOTRANSPORTER"/>
    <property type="match status" value="1"/>
</dbReference>
<evidence type="ECO:0000256" key="3">
    <source>
        <dbReference type="ARBA" id="ARBA00022801"/>
    </source>
</evidence>
<sequence>MEKKNNWSKKNITLILSALLTSCGGGGGSASSSNNGNNIVSPNYGKNTEERNIFPSSTINENNHTNSTKELENSANNASFYSANETISTLSSSSPYVSLPNTLSIDSSSSISTINQVGLSPSNPKGNYLGIEEEQRLPLYHSNEHKIYHVGILDTFFYQSEKFKKANNLSRLVDITQNGTDEEDKRHHGTLVTHVFVKKNKLSDIYAQSIMRAKSRTFDTGEEIYHLAHTEPKIEHYQNLYNKGVRIFNNSYGSTWTENSVEDIYLEKLEKYAETDSIFVWSAGNEKKEQASLESHYAHKKPNIKNGWISAIALEEDTPQSGKTLAAYSNKAGEAVKNWGISAQGNWQIELPKNECQITTTNGCYRYIKGTSFATPTVSATVANVWNQFPWMDNHLVVVTVLSTANKPYEREQTEGPDATFGWGILDNERAIRGPGRFDTRLLTNKDSENLLTVNLRNMHYLNENKLTWTNNIAGDAGIRKKGNGTLYFTGENTYLGDTVIEEGAIQISKHLTKSKVKIKPHGKFIAKNNNSTVILGNDEKNSTYELDNNGGILGVYGNGLKINGNYKGKNNARIMIDIDRAKLDISGNLDMGNTGYIIADVDNFSLVSSQHSKERVILTANQIENYRGEYKTSNELSKYIDIEKFYATNKEIKVKYKRNSTEYVYKKIDYTPTVSEENAGKMLDIHLDELSLRENNRLSNSTLSSITKIMSADDIELPKIIKSLSGEIYASSQNILMKQNKLFNHTLSSRLASLMNAEKNSVWFDSLYTKYNLHQKGYSKGDVTTTGIQIGIDGKLNKNLTLGGTFLNGKSSAQFGERVGNIESKSNGLSLYGYYDFNQYYLSGRLGFSRINSNIKRDIIDQYVALSYQSKIYNIYTELGKIWYIDNMSINPFLAVELNKIYRGGFKENVDFGIHSDKISYNQRHFLVGMRGTIKLDSISLIANISHSFEPETQHFDFNANFKDSERKITIKGIKQPKHSTFVEFGISYMLSRNFTLQSKYSLTMEGTKKENNIFNLSAVYSF</sequence>
<keyword evidence="3" id="KW-0378">Hydrolase</keyword>
<dbReference type="Pfam" id="PF12951">
    <property type="entry name" value="PATR"/>
    <property type="match status" value="1"/>
</dbReference>
<keyword evidence="2" id="KW-0732">Signal</keyword>
<dbReference type="AlphaFoldDB" id="A0A1T0BAK5"/>
<dbReference type="PANTHER" id="PTHR35037">
    <property type="entry name" value="C-TERMINAL REGION OF AIDA-LIKE PROTEIN"/>
    <property type="match status" value="1"/>
</dbReference>
<keyword evidence="8" id="KW-1185">Reference proteome</keyword>
<dbReference type="Gene3D" id="3.40.50.200">
    <property type="entry name" value="Peptidase S8/S53 domain"/>
    <property type="match status" value="1"/>
</dbReference>
<evidence type="ECO:0000256" key="5">
    <source>
        <dbReference type="SAM" id="MobiDB-lite"/>
    </source>
</evidence>
<dbReference type="PROSITE" id="PS51257">
    <property type="entry name" value="PROKAR_LIPOPROTEIN"/>
    <property type="match status" value="1"/>
</dbReference>
<dbReference type="SMART" id="SM00869">
    <property type="entry name" value="Autotransporter"/>
    <property type="match status" value="1"/>
</dbReference>
<dbReference type="NCBIfam" id="TIGR02601">
    <property type="entry name" value="autotrns_rpt"/>
    <property type="match status" value="1"/>
</dbReference>
<accession>A0A1T0BAK5</accession>
<feature type="region of interest" description="Disordered" evidence="5">
    <location>
        <begin position="27"/>
        <end position="51"/>
    </location>
</feature>
<dbReference type="PROSITE" id="PS00138">
    <property type="entry name" value="SUBTILASE_SER"/>
    <property type="match status" value="1"/>
</dbReference>
<dbReference type="Pfam" id="PF03797">
    <property type="entry name" value="Autotransporter"/>
    <property type="match status" value="1"/>
</dbReference>
<keyword evidence="4" id="KW-0720">Serine protease</keyword>
<evidence type="ECO:0000313" key="7">
    <source>
        <dbReference type="EMBL" id="OOS07157.1"/>
    </source>
</evidence>
<dbReference type="InterPro" id="IPR036709">
    <property type="entry name" value="Autotransporte_beta_dom_sf"/>
</dbReference>
<gene>
    <name evidence="7" type="ORF">B0188_01145</name>
</gene>
<comment type="caution">
    <text evidence="7">The sequence shown here is derived from an EMBL/GenBank/DDBJ whole genome shotgun (WGS) entry which is preliminary data.</text>
</comment>
<feature type="domain" description="Autotransporter" evidence="6">
    <location>
        <begin position="756"/>
        <end position="1024"/>
    </location>
</feature>
<dbReference type="GO" id="GO:0004252">
    <property type="term" value="F:serine-type endopeptidase activity"/>
    <property type="evidence" value="ECO:0007669"/>
    <property type="project" value="InterPro"/>
</dbReference>
<proteinExistence type="predicted"/>
<dbReference type="CDD" id="cd04848">
    <property type="entry name" value="Peptidases_S8_Autotransporter_serine_protease_like"/>
    <property type="match status" value="1"/>
</dbReference>
<dbReference type="GO" id="GO:0006508">
    <property type="term" value="P:proteolysis"/>
    <property type="evidence" value="ECO:0007669"/>
    <property type="project" value="UniProtKB-KW"/>
</dbReference>
<dbReference type="OrthoDB" id="5360469at2"/>
<keyword evidence="1" id="KW-0645">Protease</keyword>
<evidence type="ECO:0000313" key="8">
    <source>
        <dbReference type="Proteomes" id="UP000190023"/>
    </source>
</evidence>
<dbReference type="Proteomes" id="UP000190023">
    <property type="component" value="Unassembled WGS sequence"/>
</dbReference>